<evidence type="ECO:0000259" key="1">
    <source>
        <dbReference type="Pfam" id="PF01261"/>
    </source>
</evidence>
<dbReference type="AlphaFoldDB" id="A0A9D1DCK1"/>
<organism evidence="2 3">
    <name type="scientific">Candidatus Coproplasma stercoripullorum</name>
    <dbReference type="NCBI Taxonomy" id="2840751"/>
    <lineage>
        <taxon>Bacteria</taxon>
        <taxon>Bacillati</taxon>
        <taxon>Bacillota</taxon>
        <taxon>Clostridia</taxon>
        <taxon>Eubacteriales</taxon>
        <taxon>Candidatus Coproplasma</taxon>
    </lineage>
</organism>
<proteinExistence type="predicted"/>
<dbReference type="GO" id="GO:0016853">
    <property type="term" value="F:isomerase activity"/>
    <property type="evidence" value="ECO:0007669"/>
    <property type="project" value="UniProtKB-KW"/>
</dbReference>
<reference evidence="2" key="1">
    <citation type="submission" date="2020-10" db="EMBL/GenBank/DDBJ databases">
        <authorList>
            <person name="Gilroy R."/>
        </authorList>
    </citation>
    <scope>NUCLEOTIDE SEQUENCE</scope>
    <source>
        <strain evidence="2">ChiW25-3613</strain>
    </source>
</reference>
<evidence type="ECO:0000313" key="2">
    <source>
        <dbReference type="EMBL" id="HIR39615.1"/>
    </source>
</evidence>
<keyword evidence="2" id="KW-0413">Isomerase</keyword>
<dbReference type="SUPFAM" id="SSF51658">
    <property type="entry name" value="Xylose isomerase-like"/>
    <property type="match status" value="1"/>
</dbReference>
<dbReference type="Gene3D" id="3.20.20.150">
    <property type="entry name" value="Divalent-metal-dependent TIM barrel enzymes"/>
    <property type="match status" value="1"/>
</dbReference>
<dbReference type="InterPro" id="IPR050312">
    <property type="entry name" value="IolE/XylAMocC-like"/>
</dbReference>
<dbReference type="InterPro" id="IPR013022">
    <property type="entry name" value="Xyl_isomerase-like_TIM-brl"/>
</dbReference>
<dbReference type="Proteomes" id="UP000824179">
    <property type="component" value="Unassembled WGS sequence"/>
</dbReference>
<reference evidence="2" key="2">
    <citation type="journal article" date="2021" name="PeerJ">
        <title>Extensive microbial diversity within the chicken gut microbiome revealed by metagenomics and culture.</title>
        <authorList>
            <person name="Gilroy R."/>
            <person name="Ravi A."/>
            <person name="Getino M."/>
            <person name="Pursley I."/>
            <person name="Horton D.L."/>
            <person name="Alikhan N.F."/>
            <person name="Baker D."/>
            <person name="Gharbi K."/>
            <person name="Hall N."/>
            <person name="Watson M."/>
            <person name="Adriaenssens E.M."/>
            <person name="Foster-Nyarko E."/>
            <person name="Jarju S."/>
            <person name="Secka A."/>
            <person name="Antonio M."/>
            <person name="Oren A."/>
            <person name="Chaudhuri R.R."/>
            <person name="La Ragione R."/>
            <person name="Hildebrand F."/>
            <person name="Pallen M.J."/>
        </authorList>
    </citation>
    <scope>NUCLEOTIDE SEQUENCE</scope>
    <source>
        <strain evidence="2">ChiW25-3613</strain>
    </source>
</reference>
<gene>
    <name evidence="2" type="ORF">IAB90_04440</name>
</gene>
<dbReference type="Pfam" id="PF01261">
    <property type="entry name" value="AP_endonuc_2"/>
    <property type="match status" value="1"/>
</dbReference>
<dbReference type="PANTHER" id="PTHR12110:SF21">
    <property type="entry name" value="XYLOSE ISOMERASE-LIKE TIM BARREL DOMAIN-CONTAINING PROTEIN"/>
    <property type="match status" value="1"/>
</dbReference>
<dbReference type="PANTHER" id="PTHR12110">
    <property type="entry name" value="HYDROXYPYRUVATE ISOMERASE"/>
    <property type="match status" value="1"/>
</dbReference>
<accession>A0A9D1DCK1</accession>
<feature type="domain" description="Xylose isomerase-like TIM barrel" evidence="1">
    <location>
        <begin position="21"/>
        <end position="261"/>
    </location>
</feature>
<dbReference type="EMBL" id="DVHB01000075">
    <property type="protein sequence ID" value="HIR39615.1"/>
    <property type="molecule type" value="Genomic_DNA"/>
</dbReference>
<name>A0A9D1DCK1_9FIRM</name>
<protein>
    <submittedName>
        <fullName evidence="2">Sugar phosphate isomerase/epimerase</fullName>
    </submittedName>
</protein>
<sequence>MMKIAFRTHDLGVKGLEPAIKKCNDCGISAVQLVAYKFMDELKYAPRQLNEQNSAAIGAALKEAGIDVALIGAYFNPVHSDPEKVSNGVAVFKEYLKYCKNLGCNIVGSETGSYNDDKWTYNPLNRTPEAFGRVVMTFRGLAEYAEKLGVNIGMEGAAGHCCYDVKTLKRAVDIINMPNVQVIFDIYNYLDASNHERYLEILDEGLEAFAGKIRVFHIKDYVFEEGKVKQVPPGTGLFDFDAILSRIKAYDKDAYLVLEGTTGENILPCIKFIRDKWNAV</sequence>
<dbReference type="InterPro" id="IPR036237">
    <property type="entry name" value="Xyl_isomerase-like_sf"/>
</dbReference>
<comment type="caution">
    <text evidence="2">The sequence shown here is derived from an EMBL/GenBank/DDBJ whole genome shotgun (WGS) entry which is preliminary data.</text>
</comment>
<evidence type="ECO:0000313" key="3">
    <source>
        <dbReference type="Proteomes" id="UP000824179"/>
    </source>
</evidence>